<dbReference type="Proteomes" id="UP000886653">
    <property type="component" value="Unassembled WGS sequence"/>
</dbReference>
<feature type="non-terminal residue" evidence="2">
    <location>
        <position position="218"/>
    </location>
</feature>
<evidence type="ECO:0000256" key="1">
    <source>
        <dbReference type="SAM" id="MobiDB-lite"/>
    </source>
</evidence>
<accession>A0A9P6NE97</accession>
<keyword evidence="3" id="KW-1185">Reference proteome</keyword>
<feature type="region of interest" description="Disordered" evidence="1">
    <location>
        <begin position="128"/>
        <end position="157"/>
    </location>
</feature>
<comment type="caution">
    <text evidence="2">The sequence shown here is derived from an EMBL/GenBank/DDBJ whole genome shotgun (WGS) entry which is preliminary data.</text>
</comment>
<reference evidence="2" key="1">
    <citation type="submission" date="2013-11" db="EMBL/GenBank/DDBJ databases">
        <title>Genome sequence of the fusiform rust pathogen reveals effectors for host alternation and coevolution with pine.</title>
        <authorList>
            <consortium name="DOE Joint Genome Institute"/>
            <person name="Smith K."/>
            <person name="Pendleton A."/>
            <person name="Kubisiak T."/>
            <person name="Anderson C."/>
            <person name="Salamov A."/>
            <person name="Aerts A."/>
            <person name="Riley R."/>
            <person name="Clum A."/>
            <person name="Lindquist E."/>
            <person name="Ence D."/>
            <person name="Campbell M."/>
            <person name="Kronenberg Z."/>
            <person name="Feau N."/>
            <person name="Dhillon B."/>
            <person name="Hamelin R."/>
            <person name="Burleigh J."/>
            <person name="Smith J."/>
            <person name="Yandell M."/>
            <person name="Nelson C."/>
            <person name="Grigoriev I."/>
            <person name="Davis J."/>
        </authorList>
    </citation>
    <scope>NUCLEOTIDE SEQUENCE</scope>
    <source>
        <strain evidence="2">G11</strain>
    </source>
</reference>
<protein>
    <submittedName>
        <fullName evidence="2">Uncharacterized protein</fullName>
    </submittedName>
</protein>
<evidence type="ECO:0000313" key="3">
    <source>
        <dbReference type="Proteomes" id="UP000886653"/>
    </source>
</evidence>
<dbReference type="EMBL" id="MU167281">
    <property type="protein sequence ID" value="KAG0145181.1"/>
    <property type="molecule type" value="Genomic_DNA"/>
</dbReference>
<gene>
    <name evidence="2" type="ORF">CROQUDRAFT_107985</name>
</gene>
<feature type="compositionally biased region" description="Pro residues" evidence="1">
    <location>
        <begin position="143"/>
        <end position="157"/>
    </location>
</feature>
<evidence type="ECO:0000313" key="2">
    <source>
        <dbReference type="EMBL" id="KAG0145181.1"/>
    </source>
</evidence>
<sequence>MYIFLSPYSNTGPASGGLCRVNGPEILSGIRKYKSCLQTAHLVKGFSTSAARHDDRGCTRATPCECLTYDIPSSITITLRLSAIIDIQGVELEKYDVLRRPWRCHQEYRAPPLFVLSITGVKRHALSPSPDRLDTAGTVASQPAPPTEAPASSLPPPVPFSATYSQRFPYTAHPPTTQYTCYRSYSTTHYSLIAIVLTGQSAFSHRFALIFDLLSVTK</sequence>
<proteinExistence type="predicted"/>
<name>A0A9P6NE97_9BASI</name>
<organism evidence="2 3">
    <name type="scientific">Cronartium quercuum f. sp. fusiforme G11</name>
    <dbReference type="NCBI Taxonomy" id="708437"/>
    <lineage>
        <taxon>Eukaryota</taxon>
        <taxon>Fungi</taxon>
        <taxon>Dikarya</taxon>
        <taxon>Basidiomycota</taxon>
        <taxon>Pucciniomycotina</taxon>
        <taxon>Pucciniomycetes</taxon>
        <taxon>Pucciniales</taxon>
        <taxon>Coleosporiaceae</taxon>
        <taxon>Cronartium</taxon>
    </lineage>
</organism>
<dbReference type="AlphaFoldDB" id="A0A9P6NE97"/>